<gene>
    <name evidence="1" type="ordered locus">Tery_0624</name>
</gene>
<organism evidence="1">
    <name type="scientific">Trichodesmium erythraeum (strain IMS101)</name>
    <dbReference type="NCBI Taxonomy" id="203124"/>
    <lineage>
        <taxon>Bacteria</taxon>
        <taxon>Bacillati</taxon>
        <taxon>Cyanobacteriota</taxon>
        <taxon>Cyanophyceae</taxon>
        <taxon>Oscillatoriophycideae</taxon>
        <taxon>Oscillatoriales</taxon>
        <taxon>Microcoleaceae</taxon>
        <taxon>Trichodesmium</taxon>
    </lineage>
</organism>
<protein>
    <submittedName>
        <fullName evidence="1">Uncharacterized protein</fullName>
    </submittedName>
</protein>
<name>Q118K8_TRIEI</name>
<sequence>MMQNTQNKELFSDISTENSATINGGHGCVCHNYRSSRIVNYGYGRGDYYYVHYNRPIRYGYRPSGYRYSYVNYSDRGCY</sequence>
<accession>Q118K8</accession>
<evidence type="ECO:0000313" key="1">
    <source>
        <dbReference type="EMBL" id="ABG50066.1"/>
    </source>
</evidence>
<proteinExistence type="predicted"/>
<dbReference type="HOGENOM" id="CLU_2605031_0_0_3"/>
<dbReference type="RefSeq" id="WP_011610459.1">
    <property type="nucleotide sequence ID" value="NC_008312.1"/>
</dbReference>
<dbReference type="KEGG" id="ter:Tery_0624"/>
<dbReference type="AlphaFoldDB" id="Q118K8"/>
<dbReference type="EMBL" id="CP000393">
    <property type="protein sequence ID" value="ABG50066.1"/>
    <property type="molecule type" value="Genomic_DNA"/>
</dbReference>
<reference evidence="1" key="1">
    <citation type="submission" date="2006-06" db="EMBL/GenBank/DDBJ databases">
        <title>Complete sequence of Trichodesmium erythraeum IMS101.</title>
        <authorList>
            <consortium name="US DOE Joint Genome Institute"/>
            <person name="Copeland A."/>
            <person name="Lucas S."/>
            <person name="Lapidus A."/>
            <person name="Barry K."/>
            <person name="Detter J.C."/>
            <person name="Glavina del Rio T."/>
            <person name="Hammon N."/>
            <person name="Israni S."/>
            <person name="Dalin E."/>
            <person name="Tice H."/>
            <person name="Pitluck S."/>
            <person name="Kiss H."/>
            <person name="Munk A.C."/>
            <person name="Brettin T."/>
            <person name="Bruce D."/>
            <person name="Han C."/>
            <person name="Tapia R."/>
            <person name="Gilna P."/>
            <person name="Schmutz J."/>
            <person name="Larimer F."/>
            <person name="Land M."/>
            <person name="Hauser L."/>
            <person name="Kyrpides N."/>
            <person name="Kim E."/>
            <person name="Richardson P."/>
        </authorList>
    </citation>
    <scope>NUCLEOTIDE SEQUENCE [LARGE SCALE GENOMIC DNA]</scope>
    <source>
        <strain evidence="1">IMS101</strain>
    </source>
</reference>